<evidence type="ECO:0000313" key="2">
    <source>
        <dbReference type="Proteomes" id="UP000728032"/>
    </source>
</evidence>
<dbReference type="EMBL" id="CAJPVJ010049720">
    <property type="protein sequence ID" value="CAG2182975.1"/>
    <property type="molecule type" value="Genomic_DNA"/>
</dbReference>
<keyword evidence="2" id="KW-1185">Reference proteome</keyword>
<reference evidence="1" key="1">
    <citation type="submission" date="2020-11" db="EMBL/GenBank/DDBJ databases">
        <authorList>
            <person name="Tran Van P."/>
        </authorList>
    </citation>
    <scope>NUCLEOTIDE SEQUENCE</scope>
</reference>
<organism evidence="1">
    <name type="scientific">Oppiella nova</name>
    <dbReference type="NCBI Taxonomy" id="334625"/>
    <lineage>
        <taxon>Eukaryota</taxon>
        <taxon>Metazoa</taxon>
        <taxon>Ecdysozoa</taxon>
        <taxon>Arthropoda</taxon>
        <taxon>Chelicerata</taxon>
        <taxon>Arachnida</taxon>
        <taxon>Acari</taxon>
        <taxon>Acariformes</taxon>
        <taxon>Sarcoptiformes</taxon>
        <taxon>Oribatida</taxon>
        <taxon>Brachypylina</taxon>
        <taxon>Oppioidea</taxon>
        <taxon>Oppiidae</taxon>
        <taxon>Oppiella</taxon>
    </lineage>
</organism>
<dbReference type="EMBL" id="OC964545">
    <property type="protein sequence ID" value="CAD7665839.1"/>
    <property type="molecule type" value="Genomic_DNA"/>
</dbReference>
<dbReference type="Proteomes" id="UP000728032">
    <property type="component" value="Unassembled WGS sequence"/>
</dbReference>
<proteinExistence type="predicted"/>
<gene>
    <name evidence="1" type="ORF">ONB1V03_LOCUS22396</name>
</gene>
<protein>
    <submittedName>
        <fullName evidence="1">Uncharacterized protein</fullName>
    </submittedName>
</protein>
<name>A0A7R9MTE0_9ACAR</name>
<accession>A0A7R9MTE0</accession>
<sequence>MWQKSDHILDGNR</sequence>
<evidence type="ECO:0000313" key="1">
    <source>
        <dbReference type="EMBL" id="CAD7665839.1"/>
    </source>
</evidence>